<dbReference type="Proteomes" id="UP000276260">
    <property type="component" value="Unassembled WGS sequence"/>
</dbReference>
<protein>
    <submittedName>
        <fullName evidence="2">DUF2989 domain-containing protein</fullName>
    </submittedName>
</protein>
<gene>
    <name evidence="2" type="ORF">EIK76_01625</name>
</gene>
<feature type="coiled-coil region" evidence="1">
    <location>
        <begin position="237"/>
        <end position="264"/>
    </location>
</feature>
<dbReference type="Gene3D" id="1.25.40.10">
    <property type="entry name" value="Tetratricopeptide repeat domain"/>
    <property type="match status" value="1"/>
</dbReference>
<dbReference type="SUPFAM" id="SSF81901">
    <property type="entry name" value="HCP-like"/>
    <property type="match status" value="1"/>
</dbReference>
<dbReference type="EMBL" id="RRCF01000001">
    <property type="protein sequence ID" value="RRJ22808.1"/>
    <property type="molecule type" value="Genomic_DNA"/>
</dbReference>
<dbReference type="InterPro" id="IPR021372">
    <property type="entry name" value="DUF2989"/>
</dbReference>
<dbReference type="AlphaFoldDB" id="A0A3P3QPV4"/>
<dbReference type="InterPro" id="IPR011990">
    <property type="entry name" value="TPR-like_helical_dom_sf"/>
</dbReference>
<name>A0A3P3QPV4_9GAMM</name>
<organism evidence="2 3">
    <name type="scientific">Rheinheimera mesophila</name>
    <dbReference type="NCBI Taxonomy" id="1547515"/>
    <lineage>
        <taxon>Bacteria</taxon>
        <taxon>Pseudomonadati</taxon>
        <taxon>Pseudomonadota</taxon>
        <taxon>Gammaproteobacteria</taxon>
        <taxon>Chromatiales</taxon>
        <taxon>Chromatiaceae</taxon>
        <taxon>Rheinheimera</taxon>
    </lineage>
</organism>
<comment type="caution">
    <text evidence="2">The sequence shown here is derived from an EMBL/GenBank/DDBJ whole genome shotgun (WGS) entry which is preliminary data.</text>
</comment>
<evidence type="ECO:0000313" key="2">
    <source>
        <dbReference type="EMBL" id="RRJ22808.1"/>
    </source>
</evidence>
<keyword evidence="1" id="KW-0175">Coiled coil</keyword>
<proteinExistence type="predicted"/>
<dbReference type="PROSITE" id="PS51257">
    <property type="entry name" value="PROKAR_LIPOPROTEIN"/>
    <property type="match status" value="1"/>
</dbReference>
<keyword evidence="3" id="KW-1185">Reference proteome</keyword>
<evidence type="ECO:0000313" key="3">
    <source>
        <dbReference type="Proteomes" id="UP000276260"/>
    </source>
</evidence>
<evidence type="ECO:0000256" key="1">
    <source>
        <dbReference type="SAM" id="Coils"/>
    </source>
</evidence>
<dbReference type="Pfam" id="PF11207">
    <property type="entry name" value="DUF2989"/>
    <property type="match status" value="1"/>
</dbReference>
<sequence length="275" mass="32015">MLAAEKMNEILMKYLVLSMSLVLLGACSDGEVTLRSVCEKEPGLCNDLNDDSHCNLQRRDLIMQRFEEKHLPSDKNKYQLLVDFEKYSKCIELAAGIEHIKLKEKTSTRMIGYMTSLREIKRLSDETVSSDDPYLLYYHWSRNKSDSHLQRFLQAEQENRLETPELQMALVSYYSKRDREKSIQLLHHALELYPAEPTVDPEIYASLTSMFYKKKDYASAYHWALLAQQSGAFNVELQELKIYLEQAQLDHEKIKDAAEHTLAQLQLGHFTPPKF</sequence>
<dbReference type="OrthoDB" id="5900133at2"/>
<reference evidence="2 3" key="1">
    <citation type="submission" date="2018-11" db="EMBL/GenBank/DDBJ databases">
        <title>Draft genome analysis of Rheinheimera mesophila isolated from an industrial waste site.</title>
        <authorList>
            <person name="Yu Q."/>
            <person name="Qi Y."/>
            <person name="Zhang H."/>
            <person name="Lu Y."/>
            <person name="Pu J."/>
        </authorList>
    </citation>
    <scope>NUCLEOTIDE SEQUENCE [LARGE SCALE GENOMIC DNA]</scope>
    <source>
        <strain evidence="2 3">IITR13</strain>
    </source>
</reference>
<accession>A0A3P3QPV4</accession>